<feature type="binding site" evidence="2">
    <location>
        <position position="49"/>
    </location>
    <ligand>
        <name>Mg(2+)</name>
        <dbReference type="ChEBI" id="CHEBI:18420"/>
        <label>1</label>
    </ligand>
</feature>
<keyword evidence="1 2" id="KW-0784">Thiamine biosynthesis</keyword>
<comment type="pathway">
    <text evidence="2">Cofactor biosynthesis; thiamine diphosphate biosynthesis; thiamine diphosphate from thiamine phosphate: step 1/1.</text>
</comment>
<dbReference type="SUPFAM" id="SSF55326">
    <property type="entry name" value="PurM N-terminal domain-like"/>
    <property type="match status" value="1"/>
</dbReference>
<dbReference type="CDD" id="cd02194">
    <property type="entry name" value="ThiL"/>
    <property type="match status" value="1"/>
</dbReference>
<feature type="binding site" evidence="2">
    <location>
        <position position="155"/>
    </location>
    <ligand>
        <name>ATP</name>
        <dbReference type="ChEBI" id="CHEBI:30616"/>
    </ligand>
</feature>
<dbReference type="InterPro" id="IPR006283">
    <property type="entry name" value="ThiL-like"/>
</dbReference>
<gene>
    <name evidence="2" type="primary">thiL</name>
    <name evidence="5" type="ORF">DFE_3216</name>
</gene>
<dbReference type="GO" id="GO:0000287">
    <property type="term" value="F:magnesium ion binding"/>
    <property type="evidence" value="ECO:0007669"/>
    <property type="project" value="UniProtKB-UniRule"/>
</dbReference>
<feature type="binding site" evidence="2">
    <location>
        <position position="56"/>
    </location>
    <ligand>
        <name>substrate</name>
    </ligand>
</feature>
<keyword evidence="2" id="KW-0547">Nucleotide-binding</keyword>
<evidence type="ECO:0000256" key="1">
    <source>
        <dbReference type="ARBA" id="ARBA00022977"/>
    </source>
</evidence>
<feature type="binding site" evidence="2">
    <location>
        <position position="78"/>
    </location>
    <ligand>
        <name>Mg(2+)</name>
        <dbReference type="ChEBI" id="CHEBI:18420"/>
        <label>3</label>
    </ligand>
</feature>
<dbReference type="GO" id="GO:0009030">
    <property type="term" value="F:thiamine-phosphate kinase activity"/>
    <property type="evidence" value="ECO:0007669"/>
    <property type="project" value="UniProtKB-UniRule"/>
</dbReference>
<dbReference type="KEGG" id="dfl:DFE_3216"/>
<feature type="binding site" evidence="2">
    <location>
        <position position="222"/>
    </location>
    <ligand>
        <name>Mg(2+)</name>
        <dbReference type="ChEBI" id="CHEBI:18420"/>
        <label>3</label>
    </ligand>
</feature>
<evidence type="ECO:0000256" key="2">
    <source>
        <dbReference type="HAMAP-Rule" id="MF_02128"/>
    </source>
</evidence>
<dbReference type="GO" id="GO:0009228">
    <property type="term" value="P:thiamine biosynthetic process"/>
    <property type="evidence" value="ECO:0007669"/>
    <property type="project" value="UniProtKB-KW"/>
</dbReference>
<dbReference type="Gene3D" id="3.90.650.10">
    <property type="entry name" value="PurM-like C-terminal domain"/>
    <property type="match status" value="1"/>
</dbReference>
<comment type="similarity">
    <text evidence="2">Belongs to the thiamine-monophosphate kinase family.</text>
</comment>
<dbReference type="InterPro" id="IPR016188">
    <property type="entry name" value="PurM-like_N"/>
</dbReference>
<keyword evidence="2" id="KW-0067">ATP-binding</keyword>
<name>A0A2Z6B363_9BACT</name>
<proteinExistence type="inferred from homology"/>
<dbReference type="InterPro" id="IPR036676">
    <property type="entry name" value="PurM-like_C_sf"/>
</dbReference>
<comment type="catalytic activity">
    <reaction evidence="2">
        <text>thiamine phosphate + ATP = thiamine diphosphate + ADP</text>
        <dbReference type="Rhea" id="RHEA:15913"/>
        <dbReference type="ChEBI" id="CHEBI:30616"/>
        <dbReference type="ChEBI" id="CHEBI:37575"/>
        <dbReference type="ChEBI" id="CHEBI:58937"/>
        <dbReference type="ChEBI" id="CHEBI:456216"/>
        <dbReference type="EC" id="2.7.4.16"/>
    </reaction>
</comment>
<feature type="binding site" evidence="2">
    <location>
        <position position="34"/>
    </location>
    <ligand>
        <name>Mg(2+)</name>
        <dbReference type="ChEBI" id="CHEBI:18420"/>
        <label>4</label>
    </ligand>
</feature>
<dbReference type="Proteomes" id="UP000269883">
    <property type="component" value="Chromosome"/>
</dbReference>
<accession>A0A2Z6B363</accession>
<dbReference type="GO" id="GO:0005524">
    <property type="term" value="F:ATP binding"/>
    <property type="evidence" value="ECO:0007669"/>
    <property type="project" value="UniProtKB-UniRule"/>
</dbReference>
<evidence type="ECO:0000259" key="3">
    <source>
        <dbReference type="Pfam" id="PF00586"/>
    </source>
</evidence>
<comment type="caution">
    <text evidence="2">Lacks conserved residue(s) required for the propagation of feature annotation.</text>
</comment>
<dbReference type="HAMAP" id="MF_02128">
    <property type="entry name" value="TMP_kinase"/>
    <property type="match status" value="1"/>
</dbReference>
<dbReference type="GO" id="GO:0009229">
    <property type="term" value="P:thiamine diphosphate biosynthetic process"/>
    <property type="evidence" value="ECO:0007669"/>
    <property type="project" value="UniProtKB-UniRule"/>
</dbReference>
<reference evidence="5 6" key="1">
    <citation type="journal article" date="2018" name="Sci. Adv.">
        <title>Multi-heme cytochromes provide a pathway for survival in energy-limited environments.</title>
        <authorList>
            <person name="Deng X."/>
            <person name="Dohmae N."/>
            <person name="Nealson K.H."/>
            <person name="Hashimoto K."/>
            <person name="Okamoto A."/>
        </authorList>
    </citation>
    <scope>NUCLEOTIDE SEQUENCE [LARGE SCALE GENOMIC DNA]</scope>
    <source>
        <strain evidence="5 6">IS5</strain>
    </source>
</reference>
<protein>
    <recommendedName>
        <fullName evidence="2">Thiamine-monophosphate kinase</fullName>
        <shortName evidence="2">TMP kinase</shortName>
        <shortName evidence="2">Thiamine-phosphate kinase</shortName>
        <ecNumber evidence="2">2.7.4.16</ecNumber>
    </recommendedName>
</protein>
<feature type="binding site" evidence="2">
    <location>
        <position position="321"/>
    </location>
    <ligand>
        <name>substrate</name>
    </ligand>
</feature>
<dbReference type="InterPro" id="IPR036921">
    <property type="entry name" value="PurM-like_N_sf"/>
</dbReference>
<feature type="binding site" evidence="2">
    <location>
        <position position="274"/>
    </location>
    <ligand>
        <name>substrate</name>
    </ligand>
</feature>
<organism evidence="5 6">
    <name type="scientific">Desulfovibrio ferrophilus</name>
    <dbReference type="NCBI Taxonomy" id="241368"/>
    <lineage>
        <taxon>Bacteria</taxon>
        <taxon>Pseudomonadati</taxon>
        <taxon>Thermodesulfobacteriota</taxon>
        <taxon>Desulfovibrionia</taxon>
        <taxon>Desulfovibrionales</taxon>
        <taxon>Desulfovibrionaceae</taxon>
        <taxon>Desulfovibrio</taxon>
    </lineage>
</organism>
<evidence type="ECO:0000313" key="5">
    <source>
        <dbReference type="EMBL" id="BBD09942.1"/>
    </source>
</evidence>
<feature type="binding site" evidence="2">
    <location>
        <position position="49"/>
    </location>
    <ligand>
        <name>Mg(2+)</name>
        <dbReference type="ChEBI" id="CHEBI:18420"/>
        <label>2</label>
    </ligand>
</feature>
<comment type="miscellaneous">
    <text evidence="2">Reaction mechanism of ThiL seems to utilize a direct, inline transfer of the gamma-phosphate of ATP to TMP rather than a phosphorylated enzyme intermediate.</text>
</comment>
<feature type="binding site" evidence="2">
    <location>
        <position position="224"/>
    </location>
    <ligand>
        <name>ATP</name>
        <dbReference type="ChEBI" id="CHEBI:30616"/>
    </ligand>
</feature>
<feature type="binding site" evidence="2">
    <location>
        <position position="78"/>
    </location>
    <ligand>
        <name>Mg(2+)</name>
        <dbReference type="ChEBI" id="CHEBI:18420"/>
        <label>2</label>
    </ligand>
</feature>
<feature type="binding site" evidence="2">
    <location>
        <position position="34"/>
    </location>
    <ligand>
        <name>Mg(2+)</name>
        <dbReference type="ChEBI" id="CHEBI:18420"/>
        <label>3</label>
    </ligand>
</feature>
<evidence type="ECO:0000313" key="6">
    <source>
        <dbReference type="Proteomes" id="UP000269883"/>
    </source>
</evidence>
<dbReference type="PIRSF" id="PIRSF005303">
    <property type="entry name" value="Thiam_monoph_kin"/>
    <property type="match status" value="1"/>
</dbReference>
<dbReference type="AlphaFoldDB" id="A0A2Z6B363"/>
<dbReference type="NCBIfam" id="TIGR01379">
    <property type="entry name" value="thiL"/>
    <property type="match status" value="1"/>
</dbReference>
<dbReference type="PANTHER" id="PTHR30270">
    <property type="entry name" value="THIAMINE-MONOPHOSPHATE KINASE"/>
    <property type="match status" value="1"/>
</dbReference>
<dbReference type="PANTHER" id="PTHR30270:SF0">
    <property type="entry name" value="THIAMINE-MONOPHOSPHATE KINASE"/>
    <property type="match status" value="1"/>
</dbReference>
<dbReference type="EC" id="2.7.4.16" evidence="2"/>
<feature type="domain" description="PurM-like C-terminal" evidence="4">
    <location>
        <begin position="160"/>
        <end position="311"/>
    </location>
</feature>
<feature type="binding site" evidence="2">
    <location>
        <position position="47"/>
    </location>
    <ligand>
        <name>Mg(2+)</name>
        <dbReference type="ChEBI" id="CHEBI:18420"/>
        <label>4</label>
    </ligand>
</feature>
<feature type="binding site" evidence="2">
    <location>
        <position position="78"/>
    </location>
    <ligand>
        <name>Mg(2+)</name>
        <dbReference type="ChEBI" id="CHEBI:18420"/>
        <label>4</label>
    </ligand>
</feature>
<comment type="function">
    <text evidence="2">Catalyzes the ATP-dependent phosphorylation of thiamine-monophosphate (TMP) to form thiamine-pyrophosphate (TPP), the active form of vitamin B1.</text>
</comment>
<dbReference type="Pfam" id="PF00586">
    <property type="entry name" value="AIRS"/>
    <property type="match status" value="1"/>
</dbReference>
<evidence type="ECO:0000259" key="4">
    <source>
        <dbReference type="Pfam" id="PF02769"/>
    </source>
</evidence>
<keyword evidence="2" id="KW-0479">Metal-binding</keyword>
<dbReference type="InterPro" id="IPR010918">
    <property type="entry name" value="PurM-like_C_dom"/>
</dbReference>
<dbReference type="Gene3D" id="3.30.1330.10">
    <property type="entry name" value="PurM-like, N-terminal domain"/>
    <property type="match status" value="1"/>
</dbReference>
<keyword evidence="2 5" id="KW-0418">Kinase</keyword>
<dbReference type="UniPathway" id="UPA00060">
    <property type="reaction ID" value="UER00142"/>
</dbReference>
<dbReference type="OrthoDB" id="9802811at2"/>
<feature type="binding site" evidence="2">
    <location>
        <position position="129"/>
    </location>
    <ligand>
        <name>Mg(2+)</name>
        <dbReference type="ChEBI" id="CHEBI:18420"/>
        <label>1</label>
    </ligand>
</feature>
<feature type="binding site" evidence="2">
    <location>
        <begin position="128"/>
        <end position="129"/>
    </location>
    <ligand>
        <name>ATP</name>
        <dbReference type="ChEBI" id="CHEBI:30616"/>
    </ligand>
</feature>
<sequence>MPQAAPASEQEFLTLIDRHFPNAHQHMPVARGDDCVQLVCPPDMVLSGDLFLQDIHFRTSYFSPADIGWKALAVNISDIAAMGCKPLGFSLGLMVPPAAQGLSGDFWNELFQGMAALAALHDLPLTGGDLSQAPMLGLNITIWGEPGPQGRVLQRRRCWPDDVLLTVGRFGLVRTGLMALEQKGPQAIEQYPQAVAAHLRPHPRVTEGLELAARRAVRGCMDLSDGLAQDLPRFLGPALGAQLDIPKDTLHPETLAWTKKQGLNPVQFAYLGGEDYALLACVAPAEADVILGAIPDATRIGTVTGTPGITLNGNPVPSAGFDHFANT</sequence>
<keyword evidence="6" id="KW-1185">Reference proteome</keyword>
<dbReference type="EMBL" id="AP017378">
    <property type="protein sequence ID" value="BBD09942.1"/>
    <property type="molecule type" value="Genomic_DNA"/>
</dbReference>
<dbReference type="SUPFAM" id="SSF56042">
    <property type="entry name" value="PurM C-terminal domain-like"/>
    <property type="match status" value="1"/>
</dbReference>
<keyword evidence="2" id="KW-0808">Transferase</keyword>
<feature type="binding site" evidence="2">
    <location>
        <position position="225"/>
    </location>
    <ligand>
        <name>Mg(2+)</name>
        <dbReference type="ChEBI" id="CHEBI:18420"/>
        <label>5</label>
    </ligand>
</feature>
<feature type="domain" description="PurM-like N-terminal" evidence="3">
    <location>
        <begin position="32"/>
        <end position="144"/>
    </location>
</feature>
<dbReference type="Pfam" id="PF02769">
    <property type="entry name" value="AIRS_C"/>
    <property type="match status" value="1"/>
</dbReference>
<dbReference type="RefSeq" id="WP_126380938.1">
    <property type="nucleotide sequence ID" value="NZ_AP017378.1"/>
</dbReference>
<keyword evidence="2" id="KW-0460">Magnesium</keyword>